<evidence type="ECO:0000313" key="1">
    <source>
        <dbReference type="EMBL" id="ASO18932.1"/>
    </source>
</evidence>
<dbReference type="KEGG" id="ahg:AHOG_06400"/>
<reference evidence="1 2" key="1">
    <citation type="submission" date="2017-07" db="EMBL/GenBank/DDBJ databases">
        <title>Complete genome sequence of Actinoalloteichus hoggarensis DSM 45943, type strain of Actinoalloteichus hoggarensis.</title>
        <authorList>
            <person name="Ruckert C."/>
            <person name="Nouioui I."/>
            <person name="Willmese J."/>
            <person name="van Wezel G."/>
            <person name="Klenk H.-P."/>
            <person name="Kalinowski J."/>
            <person name="Zotchev S.B."/>
        </authorList>
    </citation>
    <scope>NUCLEOTIDE SEQUENCE [LARGE SCALE GENOMIC DNA]</scope>
    <source>
        <strain evidence="1 2">DSM 45943</strain>
    </source>
</reference>
<protein>
    <submittedName>
        <fullName evidence="1">Uncharacterized protein</fullName>
    </submittedName>
</protein>
<keyword evidence="2" id="KW-1185">Reference proteome</keyword>
<organism evidence="1 2">
    <name type="scientific">Actinoalloteichus hoggarensis</name>
    <dbReference type="NCBI Taxonomy" id="1470176"/>
    <lineage>
        <taxon>Bacteria</taxon>
        <taxon>Bacillati</taxon>
        <taxon>Actinomycetota</taxon>
        <taxon>Actinomycetes</taxon>
        <taxon>Pseudonocardiales</taxon>
        <taxon>Pseudonocardiaceae</taxon>
        <taxon>Actinoalloteichus</taxon>
    </lineage>
</organism>
<proteinExistence type="predicted"/>
<evidence type="ECO:0000313" key="2">
    <source>
        <dbReference type="Proteomes" id="UP000204221"/>
    </source>
</evidence>
<dbReference type="EMBL" id="CP022521">
    <property type="protein sequence ID" value="ASO18932.1"/>
    <property type="molecule type" value="Genomic_DNA"/>
</dbReference>
<dbReference type="AlphaFoldDB" id="A0A221VZI5"/>
<gene>
    <name evidence="1" type="ORF">AHOG_06400</name>
</gene>
<dbReference type="Proteomes" id="UP000204221">
    <property type="component" value="Chromosome"/>
</dbReference>
<sequence length="62" mass="6684">MSLEQPQNVSSPHGQSVPRRCPACHKFGKFAPGHARCLRCLGWLPLDFGPAVNTLGRGGRDA</sequence>
<accession>A0A221VZI5</accession>
<name>A0A221VZI5_9PSEU</name>